<reference evidence="1" key="1">
    <citation type="submission" date="2023-07" db="EMBL/GenBank/DDBJ databases">
        <authorList>
            <consortium name="CYATHOMIX"/>
        </authorList>
    </citation>
    <scope>NUCLEOTIDE SEQUENCE</scope>
    <source>
        <strain evidence="1">N/A</strain>
    </source>
</reference>
<dbReference type="AlphaFoldDB" id="A0AA36H413"/>
<dbReference type="Proteomes" id="UP001176961">
    <property type="component" value="Unassembled WGS sequence"/>
</dbReference>
<sequence>MSSSGGLYKRSLLVTFILDIHTTTGHSYPAATKRLHSSCPETTYEENYNIYTCQLLDPQEYYSTCAGVCPRKFRPWLDYGILALFSLCGVCLPRSVTLVPADGTPGSITPVIKVLVNDSRGCRRIYIICNTPAGYTKSNMVMNEQTDYPLVGKNVRALATCFKASWIGDLHPYYNFSIE</sequence>
<name>A0AA36H413_CYLNA</name>
<protein>
    <submittedName>
        <fullName evidence="1">Uncharacterized protein</fullName>
    </submittedName>
</protein>
<organism evidence="1 2">
    <name type="scientific">Cylicocyclus nassatus</name>
    <name type="common">Nematode worm</name>
    <dbReference type="NCBI Taxonomy" id="53992"/>
    <lineage>
        <taxon>Eukaryota</taxon>
        <taxon>Metazoa</taxon>
        <taxon>Ecdysozoa</taxon>
        <taxon>Nematoda</taxon>
        <taxon>Chromadorea</taxon>
        <taxon>Rhabditida</taxon>
        <taxon>Rhabditina</taxon>
        <taxon>Rhabditomorpha</taxon>
        <taxon>Strongyloidea</taxon>
        <taxon>Strongylidae</taxon>
        <taxon>Cylicocyclus</taxon>
    </lineage>
</organism>
<evidence type="ECO:0000313" key="2">
    <source>
        <dbReference type="Proteomes" id="UP001176961"/>
    </source>
</evidence>
<keyword evidence="2" id="KW-1185">Reference proteome</keyword>
<proteinExistence type="predicted"/>
<comment type="caution">
    <text evidence="1">The sequence shown here is derived from an EMBL/GenBank/DDBJ whole genome shotgun (WGS) entry which is preliminary data.</text>
</comment>
<accession>A0AA36H413</accession>
<dbReference type="EMBL" id="CATQJL010000305">
    <property type="protein sequence ID" value="CAJ0603721.1"/>
    <property type="molecule type" value="Genomic_DNA"/>
</dbReference>
<gene>
    <name evidence="1" type="ORF">CYNAS_LOCUS15704</name>
</gene>
<evidence type="ECO:0000313" key="1">
    <source>
        <dbReference type="EMBL" id="CAJ0603721.1"/>
    </source>
</evidence>